<dbReference type="EMBL" id="BAABJP010000056">
    <property type="protein sequence ID" value="GAA5173502.1"/>
    <property type="molecule type" value="Genomic_DNA"/>
</dbReference>
<dbReference type="InterPro" id="IPR001789">
    <property type="entry name" value="Sig_transdc_resp-reg_receiver"/>
</dbReference>
<name>A0ABP9RAC6_9PSEU</name>
<feature type="modified residue" description="4-aspartylphosphate" evidence="1">
    <location>
        <position position="2"/>
    </location>
</feature>
<protein>
    <recommendedName>
        <fullName evidence="2">Response regulatory domain-containing protein</fullName>
    </recommendedName>
</protein>
<sequence length="49" mass="5420">MDIRMPMLDGVAATAEICRRTRAKVLVLTTYDLDDHVYRAPRAGPAVSC</sequence>
<feature type="domain" description="Response regulatory" evidence="2">
    <location>
        <begin position="1"/>
        <end position="49"/>
    </location>
</feature>
<dbReference type="SUPFAM" id="SSF52172">
    <property type="entry name" value="CheY-like"/>
    <property type="match status" value="1"/>
</dbReference>
<comment type="caution">
    <text evidence="3">The sequence shown here is derived from an EMBL/GenBank/DDBJ whole genome shotgun (WGS) entry which is preliminary data.</text>
</comment>
<gene>
    <name evidence="3" type="ORF">GCM10023321_75260</name>
</gene>
<proteinExistence type="predicted"/>
<keyword evidence="1" id="KW-0597">Phosphoprotein</keyword>
<evidence type="ECO:0000313" key="3">
    <source>
        <dbReference type="EMBL" id="GAA5173502.1"/>
    </source>
</evidence>
<dbReference type="InterPro" id="IPR011006">
    <property type="entry name" value="CheY-like_superfamily"/>
</dbReference>
<evidence type="ECO:0000256" key="1">
    <source>
        <dbReference type="PROSITE-ProRule" id="PRU00169"/>
    </source>
</evidence>
<dbReference type="Proteomes" id="UP001428817">
    <property type="component" value="Unassembled WGS sequence"/>
</dbReference>
<accession>A0ABP9RAC6</accession>
<dbReference type="PROSITE" id="PS50110">
    <property type="entry name" value="RESPONSE_REGULATORY"/>
    <property type="match status" value="1"/>
</dbReference>
<reference evidence="4" key="1">
    <citation type="journal article" date="2019" name="Int. J. Syst. Evol. Microbiol.">
        <title>The Global Catalogue of Microorganisms (GCM) 10K type strain sequencing project: providing services to taxonomists for standard genome sequencing and annotation.</title>
        <authorList>
            <consortium name="The Broad Institute Genomics Platform"/>
            <consortium name="The Broad Institute Genome Sequencing Center for Infectious Disease"/>
            <person name="Wu L."/>
            <person name="Ma J."/>
        </authorList>
    </citation>
    <scope>NUCLEOTIDE SEQUENCE [LARGE SCALE GENOMIC DNA]</scope>
    <source>
        <strain evidence="4">JCM 18303</strain>
    </source>
</reference>
<evidence type="ECO:0000313" key="4">
    <source>
        <dbReference type="Proteomes" id="UP001428817"/>
    </source>
</evidence>
<dbReference type="Gene3D" id="3.40.50.2300">
    <property type="match status" value="1"/>
</dbReference>
<organism evidence="3 4">
    <name type="scientific">Pseudonocardia eucalypti</name>
    <dbReference type="NCBI Taxonomy" id="648755"/>
    <lineage>
        <taxon>Bacteria</taxon>
        <taxon>Bacillati</taxon>
        <taxon>Actinomycetota</taxon>
        <taxon>Actinomycetes</taxon>
        <taxon>Pseudonocardiales</taxon>
        <taxon>Pseudonocardiaceae</taxon>
        <taxon>Pseudonocardia</taxon>
    </lineage>
</organism>
<evidence type="ECO:0000259" key="2">
    <source>
        <dbReference type="PROSITE" id="PS50110"/>
    </source>
</evidence>
<keyword evidence="4" id="KW-1185">Reference proteome</keyword>